<evidence type="ECO:0000256" key="6">
    <source>
        <dbReference type="SAM" id="SignalP"/>
    </source>
</evidence>
<dbReference type="EMBL" id="NGKW01000006">
    <property type="protein sequence ID" value="OTN92778.1"/>
    <property type="molecule type" value="Genomic_DNA"/>
</dbReference>
<dbReference type="InterPro" id="IPR019931">
    <property type="entry name" value="LPXTG_anchor"/>
</dbReference>
<evidence type="ECO:0000259" key="8">
    <source>
        <dbReference type="Pfam" id="PF16555"/>
    </source>
</evidence>
<protein>
    <recommendedName>
        <fullName evidence="12">SpaH/EbpB family LPXTG-anchored major pilin</fullName>
    </recommendedName>
</protein>
<evidence type="ECO:0000256" key="1">
    <source>
        <dbReference type="ARBA" id="ARBA00022512"/>
    </source>
</evidence>
<dbReference type="InterPro" id="IPR048052">
    <property type="entry name" value="FM1-like"/>
</dbReference>
<dbReference type="AlphaFoldDB" id="A0A242BBQ2"/>
<organism evidence="10 11">
    <name type="scientific">Enterococcus faecium</name>
    <name type="common">Streptococcus faecium</name>
    <dbReference type="NCBI Taxonomy" id="1352"/>
    <lineage>
        <taxon>Bacteria</taxon>
        <taxon>Bacillati</taxon>
        <taxon>Bacillota</taxon>
        <taxon>Bacilli</taxon>
        <taxon>Lactobacillales</taxon>
        <taxon>Enterococcaceae</taxon>
        <taxon>Enterococcus</taxon>
    </lineage>
</organism>
<dbReference type="Proteomes" id="UP000194885">
    <property type="component" value="Unassembled WGS sequence"/>
</dbReference>
<reference evidence="10 11" key="1">
    <citation type="submission" date="2017-05" db="EMBL/GenBank/DDBJ databases">
        <title>The Genome Sequence of Enterococcus faecium 7H8_DIV0219.</title>
        <authorList>
            <consortium name="The Broad Institute Genomics Platform"/>
            <consortium name="The Broad Institute Genomic Center for Infectious Diseases"/>
            <person name="Earl A."/>
            <person name="Manson A."/>
            <person name="Schwartman J."/>
            <person name="Gilmore M."/>
            <person name="Abouelleil A."/>
            <person name="Cao P."/>
            <person name="Chapman S."/>
            <person name="Cusick C."/>
            <person name="Shea T."/>
            <person name="Young S."/>
            <person name="Neafsey D."/>
            <person name="Nusbaum C."/>
            <person name="Birren B."/>
        </authorList>
    </citation>
    <scope>NUCLEOTIDE SEQUENCE [LARGE SCALE GENOMIC DNA]</scope>
    <source>
        <strain evidence="10 11">7H8_DIV0219</strain>
    </source>
</reference>
<keyword evidence="3 6" id="KW-0732">Signal</keyword>
<evidence type="ECO:0000256" key="3">
    <source>
        <dbReference type="ARBA" id="ARBA00022729"/>
    </source>
</evidence>
<dbReference type="InterPro" id="IPR032364">
    <property type="entry name" value="GramPos_pilinD1_N"/>
</dbReference>
<dbReference type="Pfam" id="PF17802">
    <property type="entry name" value="SpaA"/>
    <property type="match status" value="1"/>
</dbReference>
<dbReference type="InterPro" id="IPR013783">
    <property type="entry name" value="Ig-like_fold"/>
</dbReference>
<keyword evidence="5" id="KW-0812">Transmembrane</keyword>
<feature type="domain" description="Gram-positive pilin subunit D1 N-terminal" evidence="8">
    <location>
        <begin position="39"/>
        <end position="214"/>
    </location>
</feature>
<feature type="chain" id="PRO_5013280842" description="SpaH/EbpB family LPXTG-anchored major pilin" evidence="6">
    <location>
        <begin position="32"/>
        <end position="572"/>
    </location>
</feature>
<proteinExistence type="predicted"/>
<dbReference type="Pfam" id="PF16555">
    <property type="entry name" value="GramPos_pilinD1"/>
    <property type="match status" value="1"/>
</dbReference>
<sequence length="572" mass="63554">MNKKMMTMGMSALLLAAVGLGSFGNGKLVHAEEVTEKPSEVTITLHKKAFTTVPEERPNSGLVSDDFGNENLPGVDFEMFDVTDVYYNLLKDDPRTTDIDDDGLEPAAAIALIQSDHTAAWFVSYGIESIDKQTTGENGEAVFEKVQVTETTGELRDKVYLFLETYSPAHISRIASPMVVMMPVMMPDIIGGVWDGTSWKDTYNTDVHLYPKNEIQDSSKEMNVDEADVRTVTIRNENGEEETIRYVDLEKGKTVSYTITSPIPYFIDELNEDNTTVITHFRITDTPTEGLSYFDQELLVQAGDTTLVEGTDYTVTKVGNGFVVEIILETGGIPNTATLEKLGNHRGGELTVTYDLQVNAVINADEFHNNTALIEIGRGDEYDYNERRVPPEEVTTGGRRFEKFDASSNALLDGARFELWNEEKTAYAVFYKDGVRLPVYESGADAEEITIDWISDNSVEATEFVSRDQGYFEVVGLDYGTYFMKETVAPEGYVLPTGEAAFTEFNVELGSYDDELVIVDYEYPGAARVPNVRQGFLPSTGGNGILAFLLIGLSLMIGAYSWYRKSKMKSEV</sequence>
<feature type="domain" description="SpaA-like prealbumin fold" evidence="9">
    <location>
        <begin position="400"/>
        <end position="500"/>
    </location>
</feature>
<evidence type="ECO:0000313" key="10">
    <source>
        <dbReference type="EMBL" id="OTN92778.1"/>
    </source>
</evidence>
<evidence type="ECO:0000256" key="2">
    <source>
        <dbReference type="ARBA" id="ARBA00022525"/>
    </source>
</evidence>
<dbReference type="InterPro" id="IPR026466">
    <property type="entry name" value="Fim_isopep_form_D2_dom"/>
</dbReference>
<dbReference type="Gene3D" id="2.60.40.10">
    <property type="entry name" value="Immunoglobulins"/>
    <property type="match status" value="2"/>
</dbReference>
<dbReference type="InterPro" id="IPR041033">
    <property type="entry name" value="SpaA_PFL_dom_1"/>
</dbReference>
<dbReference type="Gene3D" id="2.60.40.740">
    <property type="match status" value="1"/>
</dbReference>
<feature type="domain" description="Gram-positive cocci surface proteins LPxTG" evidence="7">
    <location>
        <begin position="537"/>
        <end position="567"/>
    </location>
</feature>
<keyword evidence="5" id="KW-0472">Membrane</keyword>
<dbReference type="NCBIfam" id="NF033902">
    <property type="entry name" value="iso_D2_wall_anc"/>
    <property type="match status" value="1"/>
</dbReference>
<dbReference type="NCBIfam" id="TIGR04226">
    <property type="entry name" value="RrgB_K2N_iso_D2"/>
    <property type="match status" value="1"/>
</dbReference>
<evidence type="ECO:0000259" key="9">
    <source>
        <dbReference type="Pfam" id="PF17802"/>
    </source>
</evidence>
<evidence type="ECO:0000256" key="5">
    <source>
        <dbReference type="SAM" id="Phobius"/>
    </source>
</evidence>
<name>A0A242BBQ2_ENTFC</name>
<keyword evidence="2" id="KW-0964">Secreted</keyword>
<evidence type="ECO:0008006" key="12">
    <source>
        <dbReference type="Google" id="ProtNLM"/>
    </source>
</evidence>
<comment type="caution">
    <text evidence="10">The sequence shown here is derived from an EMBL/GenBank/DDBJ whole genome shotgun (WGS) entry which is preliminary data.</text>
</comment>
<dbReference type="NCBIfam" id="TIGR01167">
    <property type="entry name" value="LPXTG_anchor"/>
    <property type="match status" value="1"/>
</dbReference>
<feature type="signal peptide" evidence="6">
    <location>
        <begin position="1"/>
        <end position="31"/>
    </location>
</feature>
<keyword evidence="1" id="KW-0134">Cell wall</keyword>
<evidence type="ECO:0000313" key="11">
    <source>
        <dbReference type="Proteomes" id="UP000194885"/>
    </source>
</evidence>
<feature type="transmembrane region" description="Helical" evidence="5">
    <location>
        <begin position="544"/>
        <end position="563"/>
    </location>
</feature>
<evidence type="ECO:0000256" key="4">
    <source>
        <dbReference type="ARBA" id="ARBA00023088"/>
    </source>
</evidence>
<evidence type="ECO:0000259" key="7">
    <source>
        <dbReference type="Pfam" id="PF00746"/>
    </source>
</evidence>
<keyword evidence="4" id="KW-0572">Peptidoglycan-anchor</keyword>
<dbReference type="Pfam" id="PF00746">
    <property type="entry name" value="Gram_pos_anchor"/>
    <property type="match status" value="1"/>
</dbReference>
<keyword evidence="5" id="KW-1133">Transmembrane helix</keyword>
<gene>
    <name evidence="10" type="ORF">A5810_002663</name>
</gene>
<accession>A0A242BBQ2</accession>
<dbReference type="RefSeq" id="WP_086323767.1">
    <property type="nucleotide sequence ID" value="NZ_NGKW01000006.1"/>
</dbReference>